<evidence type="ECO:0008006" key="4">
    <source>
        <dbReference type="Google" id="ProtNLM"/>
    </source>
</evidence>
<feature type="transmembrane region" description="Helical" evidence="1">
    <location>
        <begin position="20"/>
        <end position="40"/>
    </location>
</feature>
<dbReference type="Proteomes" id="UP000239388">
    <property type="component" value="Unassembled WGS sequence"/>
</dbReference>
<evidence type="ECO:0000256" key="1">
    <source>
        <dbReference type="SAM" id="Phobius"/>
    </source>
</evidence>
<evidence type="ECO:0000313" key="3">
    <source>
        <dbReference type="Proteomes" id="UP000239388"/>
    </source>
</evidence>
<keyword evidence="1" id="KW-0812">Transmembrane</keyword>
<feature type="transmembrane region" description="Helical" evidence="1">
    <location>
        <begin position="101"/>
        <end position="118"/>
    </location>
</feature>
<protein>
    <recommendedName>
        <fullName evidence="4">DUF5673 domain-containing protein</fullName>
    </recommendedName>
</protein>
<proteinExistence type="predicted"/>
<dbReference type="AlphaFoldDB" id="A0A2S8FD56"/>
<comment type="caution">
    <text evidence="2">The sequence shown here is derived from an EMBL/GenBank/DDBJ whole genome shotgun (WGS) entry which is preliminary data.</text>
</comment>
<dbReference type="OrthoDB" id="9875162at2"/>
<feature type="transmembrane region" description="Helical" evidence="1">
    <location>
        <begin position="46"/>
        <end position="71"/>
    </location>
</feature>
<dbReference type="RefSeq" id="WP_105357287.1">
    <property type="nucleotide sequence ID" value="NZ_PUIB01000021.1"/>
</dbReference>
<keyword evidence="1" id="KW-0472">Membrane</keyword>
<organism evidence="2 3">
    <name type="scientific">Blastopirellula marina</name>
    <dbReference type="NCBI Taxonomy" id="124"/>
    <lineage>
        <taxon>Bacteria</taxon>
        <taxon>Pseudomonadati</taxon>
        <taxon>Planctomycetota</taxon>
        <taxon>Planctomycetia</taxon>
        <taxon>Pirellulales</taxon>
        <taxon>Pirellulaceae</taxon>
        <taxon>Blastopirellula</taxon>
    </lineage>
</organism>
<reference evidence="2 3" key="1">
    <citation type="submission" date="2018-02" db="EMBL/GenBank/DDBJ databases">
        <title>Comparative genomes isolates from brazilian mangrove.</title>
        <authorList>
            <person name="Araujo J.E."/>
            <person name="Taketani R.G."/>
            <person name="Silva M.C.P."/>
            <person name="Loureco M.V."/>
            <person name="Andreote F.D."/>
        </authorList>
    </citation>
    <scope>NUCLEOTIDE SEQUENCE [LARGE SCALE GENOMIC DNA]</scope>
    <source>
        <strain evidence="2 3">NAP PRIS-MGV</strain>
    </source>
</reference>
<sequence>MDERMEAADDRADRFQFGIWHLILATAIASILVAATAPLLREFNATQWLVLGSSATGAAFGGLTFVMLIVYPRLQAAVEGGPLLLQLPISASRETVRDMRVSAAVAWSTLLVYFLYFARLGDLAEREIPLFQFCAPAALTAVISMSICNALLVARRPQFRANGLLIGTVYAPWEAVSTCYWLPDQPNRLRIGGPLIAEIDAPNRDREKIAKLIDQKLNVFVPSQAAPINAKLQ</sequence>
<gene>
    <name evidence="2" type="ORF">C5Y98_21270</name>
</gene>
<evidence type="ECO:0000313" key="2">
    <source>
        <dbReference type="EMBL" id="PQO30087.1"/>
    </source>
</evidence>
<keyword evidence="1" id="KW-1133">Transmembrane helix</keyword>
<accession>A0A2S8FD56</accession>
<feature type="transmembrane region" description="Helical" evidence="1">
    <location>
        <begin position="130"/>
        <end position="154"/>
    </location>
</feature>
<dbReference type="EMBL" id="PUIB01000021">
    <property type="protein sequence ID" value="PQO30087.1"/>
    <property type="molecule type" value="Genomic_DNA"/>
</dbReference>
<name>A0A2S8FD56_9BACT</name>